<name>U6B3X7_9HYPH</name>
<evidence type="ECO:0000256" key="5">
    <source>
        <dbReference type="ARBA" id="ARBA00023143"/>
    </source>
</evidence>
<reference evidence="8 9" key="1">
    <citation type="journal article" date="2014" name="Mol. Plant Microbe Interact.">
        <title>The complete genome sequence of Candidatus Liberibacter americanus, associated with citrus Huanglongbing.</title>
        <authorList>
            <person name="Wulff N.A."/>
            <person name="Zhang S."/>
            <person name="Setubal J.C."/>
            <person name="Almeida N.F."/>
            <person name="Martins E.C."/>
            <person name="Harakava R."/>
            <person name="Kumar D."/>
            <person name="Rangel L.T."/>
            <person name="Foissac X."/>
            <person name="Bove J."/>
            <person name="Gabriel D.W."/>
        </authorList>
    </citation>
    <scope>NUCLEOTIDE SEQUENCE [LARGE SCALE GENOMIC DNA]</scope>
    <source>
        <strain evidence="8 9">Sao Paulo</strain>
    </source>
</reference>
<evidence type="ECO:0000256" key="1">
    <source>
        <dbReference type="ARBA" id="ARBA00002591"/>
    </source>
</evidence>
<dbReference type="GO" id="GO:0009279">
    <property type="term" value="C:cell outer membrane"/>
    <property type="evidence" value="ECO:0007669"/>
    <property type="project" value="UniProtKB-SubCell"/>
</dbReference>
<gene>
    <name evidence="7 8" type="primary">flgH</name>
    <name evidence="8" type="ORF">lam_274</name>
</gene>
<evidence type="ECO:0000256" key="3">
    <source>
        <dbReference type="ARBA" id="ARBA00022729"/>
    </source>
</evidence>
<dbReference type="PATRIC" id="fig|1261131.3.peg.261"/>
<keyword evidence="6 7" id="KW-0998">Cell outer membrane</keyword>
<dbReference type="HOGENOM" id="CLU_069313_1_2_5"/>
<comment type="subcellular location">
    <subcellularLocation>
        <location evidence="7">Cell outer membrane</location>
    </subcellularLocation>
    <subcellularLocation>
        <location evidence="7">Bacterial flagellum basal body</location>
    </subcellularLocation>
</comment>
<dbReference type="RefSeq" id="WP_007556902.1">
    <property type="nucleotide sequence ID" value="NC_022793.1"/>
</dbReference>
<evidence type="ECO:0000256" key="4">
    <source>
        <dbReference type="ARBA" id="ARBA00023136"/>
    </source>
</evidence>
<dbReference type="HAMAP" id="MF_00415">
    <property type="entry name" value="FlgH"/>
    <property type="match status" value="1"/>
</dbReference>
<dbReference type="GO" id="GO:0071973">
    <property type="term" value="P:bacterial-type flagellum-dependent cell motility"/>
    <property type="evidence" value="ECO:0007669"/>
    <property type="project" value="InterPro"/>
</dbReference>
<dbReference type="Pfam" id="PF02107">
    <property type="entry name" value="FlgH"/>
    <property type="match status" value="1"/>
</dbReference>
<evidence type="ECO:0000313" key="8">
    <source>
        <dbReference type="EMBL" id="AHA27645.1"/>
    </source>
</evidence>
<keyword evidence="8" id="KW-0966">Cell projection</keyword>
<evidence type="ECO:0000313" key="9">
    <source>
        <dbReference type="Proteomes" id="UP000017862"/>
    </source>
</evidence>
<keyword evidence="5 7" id="KW-0975">Bacterial flagellum</keyword>
<evidence type="ECO:0000256" key="6">
    <source>
        <dbReference type="ARBA" id="ARBA00023237"/>
    </source>
</evidence>
<dbReference type="Proteomes" id="UP000017862">
    <property type="component" value="Chromosome"/>
</dbReference>
<dbReference type="PRINTS" id="PR01008">
    <property type="entry name" value="FLGLRINGFLGH"/>
</dbReference>
<keyword evidence="8" id="KW-0969">Cilium</keyword>
<organism evidence="8 9">
    <name type="scientific">Candidatus Liberibacter americanus str. Sao Paulo</name>
    <dbReference type="NCBI Taxonomy" id="1261131"/>
    <lineage>
        <taxon>Bacteria</taxon>
        <taxon>Pseudomonadati</taxon>
        <taxon>Pseudomonadota</taxon>
        <taxon>Alphaproteobacteria</taxon>
        <taxon>Hyphomicrobiales</taxon>
        <taxon>Rhizobiaceae</taxon>
        <taxon>Liberibacter</taxon>
    </lineage>
</organism>
<dbReference type="EMBL" id="CP006604">
    <property type="protein sequence ID" value="AHA27645.1"/>
    <property type="molecule type" value="Genomic_DNA"/>
</dbReference>
<comment type="similarity">
    <text evidence="2 7">Belongs to the FlgH family.</text>
</comment>
<comment type="function">
    <text evidence="1 7">Assembles around the rod to form the L-ring and probably protects the motor/basal body from shearing forces during rotation.</text>
</comment>
<keyword evidence="3" id="KW-0732">Signal</keyword>
<comment type="subunit">
    <text evidence="7">The basal body constitutes a major portion of the flagellar organelle and consists of four rings (L,P,S, and M) mounted on a central rod.</text>
</comment>
<dbReference type="GO" id="GO:0003774">
    <property type="term" value="F:cytoskeletal motor activity"/>
    <property type="evidence" value="ECO:0007669"/>
    <property type="project" value="InterPro"/>
</dbReference>
<dbReference type="GO" id="GO:0009427">
    <property type="term" value="C:bacterial-type flagellum basal body, distal rod, L ring"/>
    <property type="evidence" value="ECO:0007669"/>
    <property type="project" value="InterPro"/>
</dbReference>
<accession>U6B3X7</accession>
<dbReference type="InterPro" id="IPR000527">
    <property type="entry name" value="Flag_Lring"/>
</dbReference>
<dbReference type="STRING" id="1261131.lam_274"/>
<evidence type="ECO:0000256" key="7">
    <source>
        <dbReference type="HAMAP-Rule" id="MF_00415"/>
    </source>
</evidence>
<proteinExistence type="inferred from homology"/>
<dbReference type="NCBIfam" id="NF001305">
    <property type="entry name" value="PRK00249.1-5"/>
    <property type="match status" value="1"/>
</dbReference>
<dbReference type="AlphaFoldDB" id="U6B3X7"/>
<keyword evidence="8" id="KW-0282">Flagellum</keyword>
<evidence type="ECO:0000256" key="2">
    <source>
        <dbReference type="ARBA" id="ARBA00006929"/>
    </source>
</evidence>
<keyword evidence="9" id="KW-1185">Reference proteome</keyword>
<dbReference type="KEGG" id="lar:lam_274"/>
<protein>
    <recommendedName>
        <fullName evidence="7">Flagellar L-ring protein</fullName>
    </recommendedName>
    <alternativeName>
        <fullName evidence="7">Basal body L-ring protein</fullName>
    </alternativeName>
</protein>
<dbReference type="PANTHER" id="PTHR34933">
    <property type="entry name" value="FLAGELLAR L-RING PROTEIN"/>
    <property type="match status" value="1"/>
</dbReference>
<dbReference type="PANTHER" id="PTHR34933:SF1">
    <property type="entry name" value="FLAGELLAR L-RING PROTEIN"/>
    <property type="match status" value="1"/>
</dbReference>
<dbReference type="eggNOG" id="COG2063">
    <property type="taxonomic scope" value="Bacteria"/>
</dbReference>
<sequence>MIIIYYFAILVNFTLLFGCQGNTFSKFYGIPSMSPIGSDLNNYNQKILSNIYFNNYRPIKKSYSLWRDSQSALFKDSRAINVGDILTVNIRIDNKATFDNKTGRSRNNSIGKKISGGFSFLGVKSPSMDADINYDANSASAGKGSISRAERLELLIAAIVVKILDNGNLVISGSQEVRVNDEIRILNVTGLVRPQDVNAQNSISYDKIAEARISYGGIGRSTTLQQAPLGQRIIDEFSPL</sequence>
<keyword evidence="4 7" id="KW-0472">Membrane</keyword>